<organism evidence="1 2">
    <name type="scientific">Candidatus Macondimonas diazotrophica</name>
    <dbReference type="NCBI Taxonomy" id="2305248"/>
    <lineage>
        <taxon>Bacteria</taxon>
        <taxon>Pseudomonadati</taxon>
        <taxon>Pseudomonadota</taxon>
        <taxon>Gammaproteobacteria</taxon>
        <taxon>Chromatiales</taxon>
        <taxon>Ectothiorhodospiraceae</taxon>
        <taxon>Candidatus Macondimonas</taxon>
    </lineage>
</organism>
<dbReference type="OrthoDB" id="1550427at2"/>
<evidence type="ECO:0000313" key="1">
    <source>
        <dbReference type="EMBL" id="TFZ82085.1"/>
    </source>
</evidence>
<comment type="caution">
    <text evidence="1">The sequence shown here is derived from an EMBL/GenBank/DDBJ whole genome shotgun (WGS) entry which is preliminary data.</text>
</comment>
<dbReference type="SUPFAM" id="SSF54001">
    <property type="entry name" value="Cysteine proteinases"/>
    <property type="match status" value="1"/>
</dbReference>
<sequence length="263" mass="29118">MNRMMSWLGGRLSIYLSQRMASHEPMVALDTARYIACLKPADVLLVEGDTRLSVAIKYLTQSTWSHAALYIGPEAGLRDATGTPLVFIEADVAAGVRALSADAYSGLHCRICRPVGLSVDEKRQLIAYACSRLGHQYDLKNVFDLARYLMPMPPVPVNWRRRMLTLGSGDPTRAICSTLIAQCFAAVKYPILPLVETVPMGRPDCPDCLGHVHHARHHSLCVPRDFDVSPYFDIVKPTLTAEFDFHRLIWGRVDATGALAQAN</sequence>
<dbReference type="RefSeq" id="WP_135282194.1">
    <property type="nucleotide sequence ID" value="NZ_SRIO01000012.1"/>
</dbReference>
<dbReference type="Gene3D" id="3.90.1720.10">
    <property type="entry name" value="endopeptidase domain like (from Nostoc punctiforme)"/>
    <property type="match status" value="1"/>
</dbReference>
<reference evidence="1 2" key="1">
    <citation type="journal article" date="2019" name="ISME J.">
        <title>Candidatus Macondimonas diazotrophica, a novel gammaproteobacterial genus dominating crude-oil-contaminated coastal sediments.</title>
        <authorList>
            <person name="Karthikeyan S."/>
            <person name="Konstantinidis K."/>
        </authorList>
    </citation>
    <scope>NUCLEOTIDE SEQUENCE [LARGE SCALE GENOMIC DNA]</scope>
    <source>
        <strain evidence="1 2">KTK01</strain>
    </source>
</reference>
<proteinExistence type="predicted"/>
<dbReference type="Proteomes" id="UP000297890">
    <property type="component" value="Unassembled WGS sequence"/>
</dbReference>
<protein>
    <submittedName>
        <fullName evidence="1">Lipo-like protein</fullName>
    </submittedName>
</protein>
<evidence type="ECO:0000313" key="2">
    <source>
        <dbReference type="Proteomes" id="UP000297890"/>
    </source>
</evidence>
<dbReference type="AlphaFoldDB" id="A0A4Z0F8G7"/>
<dbReference type="InterPro" id="IPR038765">
    <property type="entry name" value="Papain-like_cys_pep_sf"/>
</dbReference>
<keyword evidence="2" id="KW-1185">Reference proteome</keyword>
<gene>
    <name evidence="1" type="ORF">E4680_09595</name>
</gene>
<dbReference type="EMBL" id="SRIO01000012">
    <property type="protein sequence ID" value="TFZ82085.1"/>
    <property type="molecule type" value="Genomic_DNA"/>
</dbReference>
<accession>A0A4Z0F8G7</accession>
<name>A0A4Z0F8G7_9GAMM</name>